<organism evidence="5 6">
    <name type="scientific">Bacillus safensis</name>
    <dbReference type="NCBI Taxonomy" id="561879"/>
    <lineage>
        <taxon>Bacteria</taxon>
        <taxon>Bacillati</taxon>
        <taxon>Bacillota</taxon>
        <taxon>Bacilli</taxon>
        <taxon>Bacillales</taxon>
        <taxon>Bacillaceae</taxon>
        <taxon>Bacillus</taxon>
    </lineage>
</organism>
<dbReference type="SMART" id="SM00344">
    <property type="entry name" value="HTH_ASNC"/>
    <property type="match status" value="1"/>
</dbReference>
<dbReference type="GO" id="GO:0043200">
    <property type="term" value="P:response to amino acid"/>
    <property type="evidence" value="ECO:0007669"/>
    <property type="project" value="TreeGrafter"/>
</dbReference>
<evidence type="ECO:0000313" key="5">
    <source>
        <dbReference type="EMBL" id="BBP93003.1"/>
    </source>
</evidence>
<dbReference type="Gene3D" id="1.10.10.10">
    <property type="entry name" value="Winged helix-like DNA-binding domain superfamily/Winged helix DNA-binding domain"/>
    <property type="match status" value="1"/>
</dbReference>
<dbReference type="Proteomes" id="UP000464658">
    <property type="component" value="Chromosome"/>
</dbReference>
<accession>A0A5S9MIT8</accession>
<dbReference type="SUPFAM" id="SSF46785">
    <property type="entry name" value="Winged helix' DNA-binding domain"/>
    <property type="match status" value="1"/>
</dbReference>
<name>A0A5S9MIT8_BACIA</name>
<keyword evidence="3" id="KW-0804">Transcription</keyword>
<dbReference type="PROSITE" id="PS50956">
    <property type="entry name" value="HTH_ASNC_2"/>
    <property type="match status" value="1"/>
</dbReference>
<dbReference type="InterPro" id="IPR019887">
    <property type="entry name" value="Tscrpt_reg_AsnC/Lrp_C"/>
</dbReference>
<dbReference type="EMBL" id="AP021906">
    <property type="protein sequence ID" value="BBP93003.1"/>
    <property type="molecule type" value="Genomic_DNA"/>
</dbReference>
<dbReference type="AlphaFoldDB" id="A0A5S9MIT8"/>
<dbReference type="FunFam" id="1.10.10.10:FF:000186">
    <property type="entry name" value="AsnC family transcriptional regulator"/>
    <property type="match status" value="1"/>
</dbReference>
<dbReference type="InterPro" id="IPR011008">
    <property type="entry name" value="Dimeric_a/b-barrel"/>
</dbReference>
<evidence type="ECO:0000256" key="3">
    <source>
        <dbReference type="ARBA" id="ARBA00023163"/>
    </source>
</evidence>
<dbReference type="SUPFAM" id="SSF54909">
    <property type="entry name" value="Dimeric alpha+beta barrel"/>
    <property type="match status" value="1"/>
</dbReference>
<dbReference type="GO" id="GO:0043565">
    <property type="term" value="F:sequence-specific DNA binding"/>
    <property type="evidence" value="ECO:0007669"/>
    <property type="project" value="InterPro"/>
</dbReference>
<dbReference type="CDD" id="cd00090">
    <property type="entry name" value="HTH_ARSR"/>
    <property type="match status" value="1"/>
</dbReference>
<dbReference type="InterPro" id="IPR019888">
    <property type="entry name" value="Tscrpt_reg_AsnC-like"/>
</dbReference>
<evidence type="ECO:0000256" key="2">
    <source>
        <dbReference type="ARBA" id="ARBA00023125"/>
    </source>
</evidence>
<evidence type="ECO:0000256" key="1">
    <source>
        <dbReference type="ARBA" id="ARBA00023015"/>
    </source>
</evidence>
<dbReference type="PROSITE" id="PS00519">
    <property type="entry name" value="HTH_ASNC_1"/>
    <property type="match status" value="1"/>
</dbReference>
<dbReference type="PANTHER" id="PTHR30154">
    <property type="entry name" value="LEUCINE-RESPONSIVE REGULATORY PROTEIN"/>
    <property type="match status" value="1"/>
</dbReference>
<dbReference type="InterPro" id="IPR036388">
    <property type="entry name" value="WH-like_DNA-bd_sf"/>
</dbReference>
<dbReference type="GO" id="GO:0005829">
    <property type="term" value="C:cytosol"/>
    <property type="evidence" value="ECO:0007669"/>
    <property type="project" value="TreeGrafter"/>
</dbReference>
<dbReference type="PRINTS" id="PR00033">
    <property type="entry name" value="HTHASNC"/>
</dbReference>
<keyword evidence="2" id="KW-0238">DNA-binding</keyword>
<gene>
    <name evidence="5" type="ORF">BsIDN1_66210</name>
</gene>
<protein>
    <submittedName>
        <fullName evidence="5">Transcriptional regulator</fullName>
    </submittedName>
</protein>
<dbReference type="InterPro" id="IPR000485">
    <property type="entry name" value="AsnC-type_HTH_dom"/>
</dbReference>
<evidence type="ECO:0000259" key="4">
    <source>
        <dbReference type="PROSITE" id="PS50956"/>
    </source>
</evidence>
<dbReference type="InterPro" id="IPR011991">
    <property type="entry name" value="ArsR-like_HTH"/>
</dbReference>
<dbReference type="InterPro" id="IPR036390">
    <property type="entry name" value="WH_DNA-bd_sf"/>
</dbReference>
<keyword evidence="1" id="KW-0805">Transcription regulation</keyword>
<proteinExistence type="predicted"/>
<sequence>MKITDVDVHILNELREDARLSMRELSKRVNLSAPAVAERVRKLEDAGIIEGYSVQVNYKKKLGLLIDCLLEVTVLNGEYQRFVAFMNEHPRAFFAYRVAGQSCFFIKLSVSSLEEIEAFIQEVSGFTKTVSHIVLSEHSFSHPIQERLKQIEEPEMTVVKKDLTQVLFVRLSD</sequence>
<dbReference type="Pfam" id="PF13412">
    <property type="entry name" value="HTH_24"/>
    <property type="match status" value="1"/>
</dbReference>
<dbReference type="Pfam" id="PF01037">
    <property type="entry name" value="AsnC_trans_reg"/>
    <property type="match status" value="1"/>
</dbReference>
<dbReference type="Gene3D" id="3.30.70.920">
    <property type="match status" value="1"/>
</dbReference>
<dbReference type="PANTHER" id="PTHR30154:SF53">
    <property type="entry name" value="HTH-TYPE TRANSCRIPTIONAL REGULATOR LRPC"/>
    <property type="match status" value="1"/>
</dbReference>
<reference evidence="5 6" key="1">
    <citation type="submission" date="2019-12" db="EMBL/GenBank/DDBJ databases">
        <title>Full genome sequence of a Bacillus safensis strain isolated from commercially available natto in Indonesia.</title>
        <authorList>
            <person name="Yoshida M."/>
            <person name="Uomi M."/>
            <person name="Waturangi D."/>
            <person name="Ekaputri J.J."/>
            <person name="Setiamarga D.H.E."/>
        </authorList>
    </citation>
    <scope>NUCLEOTIDE SEQUENCE [LARGE SCALE GENOMIC DNA]</scope>
    <source>
        <strain evidence="5 6">IDN1</strain>
    </source>
</reference>
<dbReference type="InterPro" id="IPR019885">
    <property type="entry name" value="Tscrpt_reg_HTH_AsnC-type_CS"/>
</dbReference>
<feature type="domain" description="HTH asnC-type" evidence="4">
    <location>
        <begin position="3"/>
        <end position="65"/>
    </location>
</feature>
<evidence type="ECO:0000313" key="6">
    <source>
        <dbReference type="Proteomes" id="UP000464658"/>
    </source>
</evidence>